<reference evidence="3 4" key="1">
    <citation type="submission" date="2016-11" db="EMBL/GenBank/DDBJ databases">
        <authorList>
            <person name="Jaros S."/>
            <person name="Januszkiewicz K."/>
            <person name="Wedrychowicz H."/>
        </authorList>
    </citation>
    <scope>NUCLEOTIDE SEQUENCE [LARGE SCALE GENOMIC DNA]</scope>
    <source>
        <strain evidence="3 4">DSM 8605</strain>
    </source>
</reference>
<dbReference type="SUPFAM" id="SSF109604">
    <property type="entry name" value="HD-domain/PDEase-like"/>
    <property type="match status" value="1"/>
</dbReference>
<dbReference type="GO" id="GO:0031125">
    <property type="term" value="P:rRNA 3'-end processing"/>
    <property type="evidence" value="ECO:0007669"/>
    <property type="project" value="TreeGrafter"/>
</dbReference>
<dbReference type="InterPro" id="IPR003607">
    <property type="entry name" value="HD/PDEase_dom"/>
</dbReference>
<dbReference type="Pfam" id="PF01966">
    <property type="entry name" value="HD"/>
    <property type="match status" value="1"/>
</dbReference>
<feature type="domain" description="HD/PDEase" evidence="2">
    <location>
        <begin position="144"/>
        <end position="278"/>
    </location>
</feature>
<proteinExistence type="predicted"/>
<dbReference type="OrthoDB" id="9778453at2"/>
<evidence type="ECO:0000313" key="4">
    <source>
        <dbReference type="Proteomes" id="UP000184447"/>
    </source>
</evidence>
<sequence>MKSIYLEEIKKGNKRKISLMIMKKVFRENEKTIAYIGDKTGDVKAEIIDEKDELIVGDVLELVGDLDRVFSVKSYKKILNYEMEDYLPCIKTPIEEIMQEINSITQEEVISKEGKALNDYFFSNPEFIEKFKKGIGGVSQHHNYRGGLAEHTLNVMYLSRVLAERYQCKNREIAILGAKLHDIGKIEELFVDGPFSYTLKGEIEGHIVIGVSMLEEAFKANPELYNEDFKERMKGCIIQHHGKLEYGSPRPLNMEEAYIVHYGDYIDATMNKITQIKEGVLPGTWSEFDRRIGTKLYL</sequence>
<protein>
    <submittedName>
        <fullName evidence="3">3'-5' exoribonuclease</fullName>
    </submittedName>
</protein>
<name>A0A1M5XLQ1_9CLOT</name>
<dbReference type="AlphaFoldDB" id="A0A1M5XLQ1"/>
<dbReference type="CDD" id="cd00077">
    <property type="entry name" value="HDc"/>
    <property type="match status" value="1"/>
</dbReference>
<dbReference type="STRING" id="1121316.SAMN02745207_03767"/>
<dbReference type="SMART" id="SM00471">
    <property type="entry name" value="HDc"/>
    <property type="match status" value="1"/>
</dbReference>
<evidence type="ECO:0000256" key="1">
    <source>
        <dbReference type="ARBA" id="ARBA00022801"/>
    </source>
</evidence>
<dbReference type="InterPro" id="IPR006674">
    <property type="entry name" value="HD_domain"/>
</dbReference>
<evidence type="ECO:0000313" key="3">
    <source>
        <dbReference type="EMBL" id="SHI00785.1"/>
    </source>
</evidence>
<keyword evidence="1" id="KW-0378">Hydrolase</keyword>
<dbReference type="InterPro" id="IPR006675">
    <property type="entry name" value="HDIG_dom"/>
</dbReference>
<dbReference type="PANTHER" id="PTHR37294:SF1">
    <property type="entry name" value="3'-5' EXORIBONUCLEASE YHAM"/>
    <property type="match status" value="1"/>
</dbReference>
<dbReference type="EMBL" id="FQXM01000032">
    <property type="protein sequence ID" value="SHI00785.1"/>
    <property type="molecule type" value="Genomic_DNA"/>
</dbReference>
<dbReference type="PANTHER" id="PTHR37294">
    <property type="entry name" value="3'-5' EXORIBONUCLEASE YHAM"/>
    <property type="match status" value="1"/>
</dbReference>
<dbReference type="Proteomes" id="UP000184447">
    <property type="component" value="Unassembled WGS sequence"/>
</dbReference>
<dbReference type="GO" id="GO:0016787">
    <property type="term" value="F:hydrolase activity"/>
    <property type="evidence" value="ECO:0007669"/>
    <property type="project" value="UniProtKB-KW"/>
</dbReference>
<dbReference type="RefSeq" id="WP_073340601.1">
    <property type="nucleotide sequence ID" value="NZ_FQXM01000032.1"/>
</dbReference>
<dbReference type="NCBIfam" id="TIGR00277">
    <property type="entry name" value="HDIG"/>
    <property type="match status" value="1"/>
</dbReference>
<keyword evidence="4" id="KW-1185">Reference proteome</keyword>
<gene>
    <name evidence="3" type="ORF">SAMN02745207_03767</name>
</gene>
<accession>A0A1M5XLQ1</accession>
<dbReference type="InterPro" id="IPR050798">
    <property type="entry name" value="YhaM_exoribonuc/phosphodiest"/>
</dbReference>
<organism evidence="3 4">
    <name type="scientific">Clostridium grantii DSM 8605</name>
    <dbReference type="NCBI Taxonomy" id="1121316"/>
    <lineage>
        <taxon>Bacteria</taxon>
        <taxon>Bacillati</taxon>
        <taxon>Bacillota</taxon>
        <taxon>Clostridia</taxon>
        <taxon>Eubacteriales</taxon>
        <taxon>Clostridiaceae</taxon>
        <taxon>Clostridium</taxon>
    </lineage>
</organism>
<dbReference type="Gene3D" id="1.10.3210.10">
    <property type="entry name" value="Hypothetical protein af1432"/>
    <property type="match status" value="1"/>
</dbReference>
<evidence type="ECO:0000259" key="2">
    <source>
        <dbReference type="SMART" id="SM00471"/>
    </source>
</evidence>